<protein>
    <submittedName>
        <fullName evidence="2">Uncharacterized protein</fullName>
    </submittedName>
</protein>
<dbReference type="Proteomes" id="UP001154015">
    <property type="component" value="Unassembled WGS sequence"/>
</dbReference>
<organism evidence="2 3">
    <name type="scientific">Streptomyces globisporus</name>
    <dbReference type="NCBI Taxonomy" id="1908"/>
    <lineage>
        <taxon>Bacteria</taxon>
        <taxon>Bacillati</taxon>
        <taxon>Actinomycetota</taxon>
        <taxon>Actinomycetes</taxon>
        <taxon>Kitasatosporales</taxon>
        <taxon>Streptomycetaceae</taxon>
        <taxon>Streptomyces</taxon>
    </lineage>
</organism>
<dbReference type="EMBL" id="CAKXYP010000028">
    <property type="protein sequence ID" value="CAH9419909.1"/>
    <property type="molecule type" value="Genomic_DNA"/>
</dbReference>
<evidence type="ECO:0000313" key="2">
    <source>
        <dbReference type="EMBL" id="CAH9419909.1"/>
    </source>
</evidence>
<sequence>MIKKVGSGSGGLDAAGLGGSVPATWGECVVAKIRWGLTADDRELQALKVHAGPGVTEPPGILDLYAFSPSRRARRTLRRVATAD</sequence>
<feature type="compositionally biased region" description="Gly residues" evidence="1">
    <location>
        <begin position="7"/>
        <end position="19"/>
    </location>
</feature>
<evidence type="ECO:0000256" key="1">
    <source>
        <dbReference type="SAM" id="MobiDB-lite"/>
    </source>
</evidence>
<evidence type="ECO:0000313" key="3">
    <source>
        <dbReference type="Proteomes" id="UP001154015"/>
    </source>
</evidence>
<name>A0ABN8VG55_STRGL</name>
<gene>
    <name evidence="2" type="ORF">SGL43_06965</name>
</gene>
<reference evidence="2" key="1">
    <citation type="submission" date="2022-03" db="EMBL/GenBank/DDBJ databases">
        <authorList>
            <person name="Leyn A S."/>
        </authorList>
    </citation>
    <scope>NUCLEOTIDE SEQUENCE</scope>
    <source>
        <strain evidence="2">Streptomyces globisporus 4-3</strain>
    </source>
</reference>
<proteinExistence type="predicted"/>
<accession>A0ABN8VG55</accession>
<feature type="region of interest" description="Disordered" evidence="1">
    <location>
        <begin position="1"/>
        <end position="22"/>
    </location>
</feature>
<keyword evidence="3" id="KW-1185">Reference proteome</keyword>
<comment type="caution">
    <text evidence="2">The sequence shown here is derived from an EMBL/GenBank/DDBJ whole genome shotgun (WGS) entry which is preliminary data.</text>
</comment>